<feature type="binding site" evidence="7">
    <location>
        <position position="177"/>
    </location>
    <ligand>
        <name>substrate</name>
    </ligand>
</feature>
<feature type="domain" description="Glucose-6-phosphate dehydrogenase C-terminal" evidence="10">
    <location>
        <begin position="184"/>
        <end position="454"/>
    </location>
</feature>
<protein>
    <recommendedName>
        <fullName evidence="7">Glucose-6-phosphate 1-dehydrogenase</fullName>
        <shortName evidence="7">G6PD</shortName>
        <ecNumber evidence="7">1.1.1.49</ecNumber>
    </recommendedName>
</protein>
<evidence type="ECO:0000256" key="2">
    <source>
        <dbReference type="ARBA" id="ARBA00009975"/>
    </source>
</evidence>
<keyword evidence="4 7" id="KW-0521">NADP</keyword>
<comment type="function">
    <text evidence="7">Catalyzes the oxidation of glucose 6-phosphate to 6-phosphogluconolactone.</text>
</comment>
<comment type="caution">
    <text evidence="11">The sequence shown here is derived from an EMBL/GenBank/DDBJ whole genome shotgun (WGS) entry which is preliminary data.</text>
</comment>
<dbReference type="Gene3D" id="3.30.360.10">
    <property type="entry name" value="Dihydrodipicolinate Reductase, domain 2"/>
    <property type="match status" value="1"/>
</dbReference>
<gene>
    <name evidence="7" type="primary">zwf</name>
    <name evidence="11" type="ORF">J2853_003095</name>
</gene>
<keyword evidence="5 7" id="KW-0560">Oxidoreductase</keyword>
<dbReference type="InterPro" id="IPR022674">
    <property type="entry name" value="G6P_DH_NAD-bd"/>
</dbReference>
<dbReference type="HAMAP" id="MF_00966">
    <property type="entry name" value="G6PD"/>
    <property type="match status" value="1"/>
</dbReference>
<evidence type="ECO:0000256" key="3">
    <source>
        <dbReference type="ARBA" id="ARBA00022526"/>
    </source>
</evidence>
<feature type="binding site" evidence="7">
    <location>
        <position position="173"/>
    </location>
    <ligand>
        <name>substrate</name>
    </ligand>
</feature>
<dbReference type="GO" id="GO:0004345">
    <property type="term" value="F:glucose-6-phosphate dehydrogenase activity"/>
    <property type="evidence" value="ECO:0007669"/>
    <property type="project" value="UniProtKB-EC"/>
</dbReference>
<keyword evidence="3 7" id="KW-0313">Glucose metabolism</keyword>
<name>A0ABT9QAY6_9ACTN</name>
<dbReference type="SUPFAM" id="SSF55347">
    <property type="entry name" value="Glyceraldehyde-3-phosphate dehydrogenase-like, C-terminal domain"/>
    <property type="match status" value="1"/>
</dbReference>
<feature type="binding site" evidence="7">
    <location>
        <begin position="90"/>
        <end position="91"/>
    </location>
    <ligand>
        <name>NADP(+)</name>
        <dbReference type="ChEBI" id="CHEBI:58349"/>
    </ligand>
</feature>
<evidence type="ECO:0000256" key="6">
    <source>
        <dbReference type="ARBA" id="ARBA00023277"/>
    </source>
</evidence>
<dbReference type="PANTHER" id="PTHR23429">
    <property type="entry name" value="GLUCOSE-6-PHOSPHATE 1-DEHYDROGENASE G6PD"/>
    <property type="match status" value="1"/>
</dbReference>
<proteinExistence type="inferred from homology"/>
<dbReference type="RefSeq" id="WP_307558328.1">
    <property type="nucleotide sequence ID" value="NZ_JAUSQU010000001.1"/>
</dbReference>
<dbReference type="EMBL" id="JAUSQU010000001">
    <property type="protein sequence ID" value="MDP9843884.1"/>
    <property type="molecule type" value="Genomic_DNA"/>
</dbReference>
<feature type="binding site" evidence="7">
    <location>
        <position position="49"/>
    </location>
    <ligand>
        <name>NADP(+)</name>
        <dbReference type="ChEBI" id="CHEBI:58349"/>
    </ligand>
</feature>
<dbReference type="Pfam" id="PF02781">
    <property type="entry name" value="G6PD_C"/>
    <property type="match status" value="1"/>
</dbReference>
<accession>A0ABT9QAY6</accession>
<dbReference type="PRINTS" id="PR00079">
    <property type="entry name" value="G6PDHDRGNASE"/>
</dbReference>
<feature type="binding site" evidence="7">
    <location>
        <position position="230"/>
    </location>
    <ligand>
        <name>substrate</name>
    </ligand>
</feature>
<dbReference type="PIRSF" id="PIRSF000110">
    <property type="entry name" value="G6PD"/>
    <property type="match status" value="1"/>
</dbReference>
<evidence type="ECO:0000256" key="5">
    <source>
        <dbReference type="ARBA" id="ARBA00023002"/>
    </source>
</evidence>
<dbReference type="NCBIfam" id="TIGR00871">
    <property type="entry name" value="zwf"/>
    <property type="match status" value="1"/>
</dbReference>
<evidence type="ECO:0000313" key="12">
    <source>
        <dbReference type="Proteomes" id="UP001225356"/>
    </source>
</evidence>
<evidence type="ECO:0000259" key="9">
    <source>
        <dbReference type="Pfam" id="PF00479"/>
    </source>
</evidence>
<evidence type="ECO:0000256" key="4">
    <source>
        <dbReference type="ARBA" id="ARBA00022857"/>
    </source>
</evidence>
<comment type="pathway">
    <text evidence="1 7">Carbohydrate degradation; pentose phosphate pathway; D-ribulose 5-phosphate from D-glucose 6-phosphate (oxidative stage): step 1/3.</text>
</comment>
<dbReference type="InterPro" id="IPR036291">
    <property type="entry name" value="NAD(P)-bd_dom_sf"/>
</dbReference>
<evidence type="ECO:0000256" key="1">
    <source>
        <dbReference type="ARBA" id="ARBA00004937"/>
    </source>
</evidence>
<dbReference type="EC" id="1.1.1.49" evidence="7"/>
<feature type="binding site" evidence="7">
    <location>
        <position position="211"/>
    </location>
    <ligand>
        <name>substrate</name>
    </ligand>
</feature>
<dbReference type="InterPro" id="IPR019796">
    <property type="entry name" value="G6P_DH_AS"/>
</dbReference>
<feature type="binding site" evidence="7">
    <location>
        <position position="321"/>
    </location>
    <ligand>
        <name>substrate</name>
    </ligand>
</feature>
<reference evidence="11 12" key="1">
    <citation type="submission" date="2023-07" db="EMBL/GenBank/DDBJ databases">
        <title>Sequencing the genomes of 1000 actinobacteria strains.</title>
        <authorList>
            <person name="Klenk H.-P."/>
        </authorList>
    </citation>
    <scope>NUCLEOTIDE SEQUENCE [LARGE SCALE GENOMIC DNA]</scope>
    <source>
        <strain evidence="11 12">DSM 46740</strain>
    </source>
</reference>
<feature type="active site" description="Proton acceptor" evidence="7">
    <location>
        <position position="235"/>
    </location>
</feature>
<dbReference type="InterPro" id="IPR001282">
    <property type="entry name" value="G6P_DH"/>
</dbReference>
<dbReference type="Proteomes" id="UP001225356">
    <property type="component" value="Unassembled WGS sequence"/>
</dbReference>
<comment type="caution">
    <text evidence="7">Lacks conserved residue(s) required for the propagation of feature annotation.</text>
</comment>
<dbReference type="InterPro" id="IPR022675">
    <property type="entry name" value="G6P_DH_C"/>
</dbReference>
<evidence type="ECO:0000259" key="10">
    <source>
        <dbReference type="Pfam" id="PF02781"/>
    </source>
</evidence>
<evidence type="ECO:0000256" key="7">
    <source>
        <dbReference type="HAMAP-Rule" id="MF_00966"/>
    </source>
</evidence>
<evidence type="ECO:0000256" key="8">
    <source>
        <dbReference type="SAM" id="MobiDB-lite"/>
    </source>
</evidence>
<dbReference type="SUPFAM" id="SSF51735">
    <property type="entry name" value="NAD(P)-binding Rossmann-fold domains"/>
    <property type="match status" value="1"/>
</dbReference>
<dbReference type="PANTHER" id="PTHR23429:SF0">
    <property type="entry name" value="GLUCOSE-6-PHOSPHATE 1-DEHYDROGENASE"/>
    <property type="match status" value="1"/>
</dbReference>
<keyword evidence="6 7" id="KW-0119">Carbohydrate metabolism</keyword>
<evidence type="ECO:0000313" key="11">
    <source>
        <dbReference type="EMBL" id="MDP9843884.1"/>
    </source>
</evidence>
<dbReference type="PROSITE" id="PS00069">
    <property type="entry name" value="G6P_DEHYDROGENASE"/>
    <property type="match status" value="1"/>
</dbReference>
<keyword evidence="12" id="KW-1185">Reference proteome</keyword>
<sequence length="466" mass="51010">MNTTTTARSGQVLVVYGIAGDLAKKMIIPALYRLAGRGMLDVPVIGVDRGDLDPAGLRRHVHESVAAAYGQVDEKVLGSLTEKLGLVAGDVTDAATFAEIGRRIGDDAFAVHYLAMPPPLFVPTARGLGSAGLNTRGRLVVEKPFGQDLASAERLNTELHRYFPEERLLRVDHFLGKESVENLLVFRFANSILEPVWNRSHIAAVQITMAEAFDVAERGAFYDAVGALRDVVQNHLIQVLTYLAMDPPADDGAEAERDEKHRLLRAIRAVAPEDVVRGQYTGYLDTPGVAAGSTTETYIALRLWIDNWRWADVPFVIRAGKALAVTGTEVVVEFRPPPRMLFLPADAARPQPNIVRFRLEPDPGVTFELLAKKPGEANATREVPVSVDFATALGRTESAYERILSNALSGDPRHFAREDNVEEAWRIVDPALGHQPPEPYEPGGWGPPTADRLALPGHWLSPEVRP</sequence>
<comment type="catalytic activity">
    <reaction evidence="7">
        <text>D-glucose 6-phosphate + NADP(+) = 6-phospho-D-glucono-1,5-lactone + NADPH + H(+)</text>
        <dbReference type="Rhea" id="RHEA:15841"/>
        <dbReference type="ChEBI" id="CHEBI:15378"/>
        <dbReference type="ChEBI" id="CHEBI:57783"/>
        <dbReference type="ChEBI" id="CHEBI:57955"/>
        <dbReference type="ChEBI" id="CHEBI:58349"/>
        <dbReference type="ChEBI" id="CHEBI:61548"/>
        <dbReference type="EC" id="1.1.1.49"/>
    </reaction>
</comment>
<dbReference type="Gene3D" id="3.40.50.720">
    <property type="entry name" value="NAD(P)-binding Rossmann-like Domain"/>
    <property type="match status" value="1"/>
</dbReference>
<comment type="similarity">
    <text evidence="2 7">Belongs to the glucose-6-phosphate dehydrogenase family.</text>
</comment>
<dbReference type="Pfam" id="PF00479">
    <property type="entry name" value="G6PD_N"/>
    <property type="match status" value="1"/>
</dbReference>
<organism evidence="11 12">
    <name type="scientific">Streptosporangium lutulentum</name>
    <dbReference type="NCBI Taxonomy" id="1461250"/>
    <lineage>
        <taxon>Bacteria</taxon>
        <taxon>Bacillati</taxon>
        <taxon>Actinomycetota</taxon>
        <taxon>Actinomycetes</taxon>
        <taxon>Streptosporangiales</taxon>
        <taxon>Streptosporangiaceae</taxon>
        <taxon>Streptosporangium</taxon>
    </lineage>
</organism>
<feature type="region of interest" description="Disordered" evidence="8">
    <location>
        <begin position="431"/>
        <end position="454"/>
    </location>
</feature>
<feature type="domain" description="Glucose-6-phosphate dehydrogenase NAD-binding" evidence="9">
    <location>
        <begin position="14"/>
        <end position="182"/>
    </location>
</feature>
<feature type="binding site" evidence="7">
    <location>
        <position position="143"/>
    </location>
    <ligand>
        <name>NADP(+)</name>
        <dbReference type="ChEBI" id="CHEBI:58349"/>
    </ligand>
</feature>